<keyword evidence="7 17" id="KW-0863">Zinc-finger</keyword>
<dbReference type="PROSITE" id="PS01136">
    <property type="entry name" value="UPF0034"/>
    <property type="match status" value="1"/>
</dbReference>
<evidence type="ECO:0000256" key="2">
    <source>
        <dbReference type="ARBA" id="ARBA00022630"/>
    </source>
</evidence>
<feature type="compositionally biased region" description="Basic and acidic residues" evidence="18">
    <location>
        <begin position="27"/>
        <end position="38"/>
    </location>
</feature>
<keyword evidence="10 17" id="KW-0560">Oxidoreductase</keyword>
<comment type="catalytic activity">
    <reaction evidence="15">
        <text>a 5,6-dihydrouridine in mRNA + NADP(+) = a uridine in mRNA + NADPH + H(+)</text>
        <dbReference type="Rhea" id="RHEA:69855"/>
        <dbReference type="Rhea" id="RHEA-COMP:14658"/>
        <dbReference type="Rhea" id="RHEA-COMP:17789"/>
        <dbReference type="ChEBI" id="CHEBI:15378"/>
        <dbReference type="ChEBI" id="CHEBI:57783"/>
        <dbReference type="ChEBI" id="CHEBI:58349"/>
        <dbReference type="ChEBI" id="CHEBI:65315"/>
        <dbReference type="ChEBI" id="CHEBI:74443"/>
    </reaction>
    <physiologicalReaction direction="right-to-left" evidence="15">
        <dbReference type="Rhea" id="RHEA:69857"/>
    </physiologicalReaction>
</comment>
<dbReference type="InterPro" id="IPR013785">
    <property type="entry name" value="Aldolase_TIM"/>
</dbReference>
<accession>A0A7D9DJG1</accession>
<dbReference type="CDD" id="cd02801">
    <property type="entry name" value="DUS_like_FMN"/>
    <property type="match status" value="1"/>
</dbReference>
<dbReference type="GO" id="GO:0003723">
    <property type="term" value="F:RNA binding"/>
    <property type="evidence" value="ECO:0007669"/>
    <property type="project" value="TreeGrafter"/>
</dbReference>
<dbReference type="EC" id="1.3.1.-" evidence="17"/>
<dbReference type="InterPro" id="IPR018517">
    <property type="entry name" value="tRNA_hU_synthase_CS"/>
</dbReference>
<evidence type="ECO:0000256" key="8">
    <source>
        <dbReference type="ARBA" id="ARBA00022833"/>
    </source>
</evidence>
<feature type="non-terminal residue" evidence="19">
    <location>
        <position position="1"/>
    </location>
</feature>
<feature type="compositionally biased region" description="Basic residues" evidence="18">
    <location>
        <begin position="39"/>
        <end position="51"/>
    </location>
</feature>
<evidence type="ECO:0000256" key="16">
    <source>
        <dbReference type="ARBA" id="ARBA00049513"/>
    </source>
</evidence>
<dbReference type="SUPFAM" id="SSF51395">
    <property type="entry name" value="FMN-linked oxidoreductases"/>
    <property type="match status" value="1"/>
</dbReference>
<evidence type="ECO:0000256" key="5">
    <source>
        <dbReference type="ARBA" id="ARBA00022694"/>
    </source>
</evidence>
<dbReference type="Gene3D" id="4.10.1000.10">
    <property type="entry name" value="Zinc finger, CCCH-type"/>
    <property type="match status" value="1"/>
</dbReference>
<keyword evidence="3 17" id="KW-0288">FMN</keyword>
<dbReference type="Pfam" id="PF01207">
    <property type="entry name" value="Dus"/>
    <property type="match status" value="1"/>
</dbReference>
<evidence type="ECO:0000256" key="18">
    <source>
        <dbReference type="SAM" id="MobiDB-lite"/>
    </source>
</evidence>
<evidence type="ECO:0000256" key="7">
    <source>
        <dbReference type="ARBA" id="ARBA00022771"/>
    </source>
</evidence>
<keyword evidence="5 17" id="KW-0819">tRNA processing</keyword>
<dbReference type="GO" id="GO:0102265">
    <property type="term" value="F:tRNA-dihydrouridine47 synthase activity"/>
    <property type="evidence" value="ECO:0007669"/>
    <property type="project" value="UniProtKB-EC"/>
</dbReference>
<evidence type="ECO:0000256" key="11">
    <source>
        <dbReference type="ARBA" id="ARBA00023027"/>
    </source>
</evidence>
<dbReference type="GO" id="GO:0008270">
    <property type="term" value="F:zinc ion binding"/>
    <property type="evidence" value="ECO:0007669"/>
    <property type="project" value="UniProtKB-KW"/>
</dbReference>
<keyword evidence="4" id="KW-0507">mRNA processing</keyword>
<comment type="catalytic activity">
    <reaction evidence="13">
        <text>5,6-dihydrouridine(47) in tRNA + NAD(+) = uridine(47) in tRNA + NADH + H(+)</text>
        <dbReference type="Rhea" id="RHEA:53364"/>
        <dbReference type="Rhea" id="RHEA-COMP:13539"/>
        <dbReference type="Rhea" id="RHEA-COMP:13540"/>
        <dbReference type="ChEBI" id="CHEBI:15378"/>
        <dbReference type="ChEBI" id="CHEBI:57540"/>
        <dbReference type="ChEBI" id="CHEBI:57945"/>
        <dbReference type="ChEBI" id="CHEBI:65315"/>
        <dbReference type="ChEBI" id="CHEBI:74443"/>
        <dbReference type="EC" id="1.3.1.89"/>
    </reaction>
    <physiologicalReaction direction="right-to-left" evidence="13">
        <dbReference type="Rhea" id="RHEA:53366"/>
    </physiologicalReaction>
</comment>
<gene>
    <name evidence="19" type="ORF">PACLA_8A088571</name>
</gene>
<organism evidence="19 20">
    <name type="scientific">Paramuricea clavata</name>
    <name type="common">Red gorgonian</name>
    <name type="synonym">Violescent sea-whip</name>
    <dbReference type="NCBI Taxonomy" id="317549"/>
    <lineage>
        <taxon>Eukaryota</taxon>
        <taxon>Metazoa</taxon>
        <taxon>Cnidaria</taxon>
        <taxon>Anthozoa</taxon>
        <taxon>Octocorallia</taxon>
        <taxon>Malacalcyonacea</taxon>
        <taxon>Plexauridae</taxon>
        <taxon>Paramuricea</taxon>
    </lineage>
</organism>
<evidence type="ECO:0000313" key="20">
    <source>
        <dbReference type="Proteomes" id="UP001152795"/>
    </source>
</evidence>
<dbReference type="GO" id="GO:0050660">
    <property type="term" value="F:flavin adenine dinucleotide binding"/>
    <property type="evidence" value="ECO:0007669"/>
    <property type="project" value="UniProtKB-UniRule"/>
</dbReference>
<dbReference type="PANTHER" id="PTHR45846">
    <property type="entry name" value="TRNA-DIHYDROURIDINE(47) SYNTHASE [NAD(P)(+)]-LIKE"/>
    <property type="match status" value="1"/>
</dbReference>
<reference evidence="19" key="1">
    <citation type="submission" date="2020-04" db="EMBL/GenBank/DDBJ databases">
        <authorList>
            <person name="Alioto T."/>
            <person name="Alioto T."/>
            <person name="Gomez Garrido J."/>
        </authorList>
    </citation>
    <scope>NUCLEOTIDE SEQUENCE</scope>
    <source>
        <strain evidence="19">A484AB</strain>
    </source>
</reference>
<keyword evidence="8 17" id="KW-0862">Zinc</keyword>
<comment type="catalytic activity">
    <reaction evidence="14">
        <text>a 5,6-dihydrouridine in mRNA + NAD(+) = a uridine in mRNA + NADH + H(+)</text>
        <dbReference type="Rhea" id="RHEA:69851"/>
        <dbReference type="Rhea" id="RHEA-COMP:14658"/>
        <dbReference type="Rhea" id="RHEA-COMP:17789"/>
        <dbReference type="ChEBI" id="CHEBI:15378"/>
        <dbReference type="ChEBI" id="CHEBI:57540"/>
        <dbReference type="ChEBI" id="CHEBI:57945"/>
        <dbReference type="ChEBI" id="CHEBI:65315"/>
        <dbReference type="ChEBI" id="CHEBI:74443"/>
    </reaction>
    <physiologicalReaction direction="right-to-left" evidence="14">
        <dbReference type="Rhea" id="RHEA:69853"/>
    </physiologicalReaction>
</comment>
<keyword evidence="11" id="KW-0520">NAD</keyword>
<dbReference type="SMART" id="SM00356">
    <property type="entry name" value="ZnF_C3H1"/>
    <property type="match status" value="2"/>
</dbReference>
<evidence type="ECO:0000256" key="9">
    <source>
        <dbReference type="ARBA" id="ARBA00022857"/>
    </source>
</evidence>
<dbReference type="SUPFAM" id="SSF90229">
    <property type="entry name" value="CCCH zinc finger"/>
    <property type="match status" value="1"/>
</dbReference>
<evidence type="ECO:0000256" key="6">
    <source>
        <dbReference type="ARBA" id="ARBA00022723"/>
    </source>
</evidence>
<evidence type="ECO:0000256" key="3">
    <source>
        <dbReference type="ARBA" id="ARBA00022643"/>
    </source>
</evidence>
<keyword evidence="9" id="KW-0521">NADP</keyword>
<feature type="region of interest" description="Disordered" evidence="18">
    <location>
        <begin position="27"/>
        <end position="59"/>
    </location>
</feature>
<evidence type="ECO:0000313" key="19">
    <source>
        <dbReference type="EMBL" id="CAB3986109.1"/>
    </source>
</evidence>
<dbReference type="PANTHER" id="PTHR45846:SF1">
    <property type="entry name" value="TRNA-DIHYDROURIDINE(47) SYNTHASE [NAD(P)(+)]-LIKE"/>
    <property type="match status" value="1"/>
</dbReference>
<evidence type="ECO:0000256" key="13">
    <source>
        <dbReference type="ARBA" id="ARBA00048266"/>
    </source>
</evidence>
<comment type="function">
    <text evidence="12">Catalyzes the synthesis of dihydrouridine, a modified base, in various RNAs, such as tRNAs, mRNAs and some long non-coding RNAs (lncRNAs). Mainly modifies the uridine in position 47 (U47) in the D-loop of most cytoplasmic tRNAs. Also able to mediate the formation of dihydrouridine in some mRNAs, thereby regulating their translation.</text>
</comment>
<evidence type="ECO:0000256" key="15">
    <source>
        <dbReference type="ARBA" id="ARBA00049447"/>
    </source>
</evidence>
<evidence type="ECO:0000256" key="1">
    <source>
        <dbReference type="ARBA" id="ARBA00001917"/>
    </source>
</evidence>
<comment type="catalytic activity">
    <reaction evidence="16">
        <text>5,6-dihydrouridine(47) in tRNA + NADP(+) = uridine(47) in tRNA + NADPH + H(+)</text>
        <dbReference type="Rhea" id="RHEA:53360"/>
        <dbReference type="Rhea" id="RHEA-COMP:13539"/>
        <dbReference type="Rhea" id="RHEA-COMP:13540"/>
        <dbReference type="ChEBI" id="CHEBI:15378"/>
        <dbReference type="ChEBI" id="CHEBI:57783"/>
        <dbReference type="ChEBI" id="CHEBI:58349"/>
        <dbReference type="ChEBI" id="CHEBI:65315"/>
        <dbReference type="ChEBI" id="CHEBI:74443"/>
        <dbReference type="EC" id="1.3.1.89"/>
    </reaction>
    <physiologicalReaction direction="right-to-left" evidence="16">
        <dbReference type="Rhea" id="RHEA:53362"/>
    </physiologicalReaction>
</comment>
<dbReference type="OrthoDB" id="259935at2759"/>
<name>A0A7D9DJG1_PARCT</name>
<dbReference type="EMBL" id="CACRXK020000965">
    <property type="protein sequence ID" value="CAB3986109.1"/>
    <property type="molecule type" value="Genomic_DNA"/>
</dbReference>
<protein>
    <recommendedName>
        <fullName evidence="17">tRNA-dihydrouridine(47) synthase [NAD(P)(+)]</fullName>
        <ecNumber evidence="17">1.3.1.-</ecNumber>
    </recommendedName>
    <alternativeName>
        <fullName evidence="17">tRNA-dihydrouridine synthase 3</fullName>
    </alternativeName>
</protein>
<keyword evidence="20" id="KW-1185">Reference proteome</keyword>
<evidence type="ECO:0000256" key="4">
    <source>
        <dbReference type="ARBA" id="ARBA00022664"/>
    </source>
</evidence>
<evidence type="ECO:0000256" key="17">
    <source>
        <dbReference type="RuleBase" id="RU291113"/>
    </source>
</evidence>
<dbReference type="Gene3D" id="3.20.20.70">
    <property type="entry name" value="Aldolase class I"/>
    <property type="match status" value="1"/>
</dbReference>
<evidence type="ECO:0000256" key="12">
    <source>
        <dbReference type="ARBA" id="ARBA00045365"/>
    </source>
</evidence>
<evidence type="ECO:0000256" key="14">
    <source>
        <dbReference type="ARBA" id="ARBA00048342"/>
    </source>
</evidence>
<proteinExistence type="inferred from homology"/>
<comment type="caution">
    <text evidence="19">The sequence shown here is derived from an EMBL/GenBank/DDBJ whole genome shotgun (WGS) entry which is preliminary data.</text>
</comment>
<comment type="cofactor">
    <cofactor evidence="1 17">
        <name>FMN</name>
        <dbReference type="ChEBI" id="CHEBI:58210"/>
    </cofactor>
</comment>
<evidence type="ECO:0000256" key="10">
    <source>
        <dbReference type="ARBA" id="ARBA00023002"/>
    </source>
</evidence>
<keyword evidence="6 17" id="KW-0479">Metal-binding</keyword>
<keyword evidence="2 17" id="KW-0285">Flavoprotein</keyword>
<comment type="similarity">
    <text evidence="17">Belongs to the dus family. Dus3 subfamily.</text>
</comment>
<dbReference type="PROSITE" id="PS50103">
    <property type="entry name" value="ZF_C3H1"/>
    <property type="match status" value="2"/>
</dbReference>
<dbReference type="GO" id="GO:0006397">
    <property type="term" value="P:mRNA processing"/>
    <property type="evidence" value="ECO:0007669"/>
    <property type="project" value="UniProtKB-KW"/>
</dbReference>
<dbReference type="Proteomes" id="UP001152795">
    <property type="component" value="Unassembled WGS sequence"/>
</dbReference>
<dbReference type="InterPro" id="IPR000571">
    <property type="entry name" value="Znf_CCCH"/>
</dbReference>
<dbReference type="Pfam" id="PF25585">
    <property type="entry name" value="zf-CCCH_DUS3L"/>
    <property type="match status" value="2"/>
</dbReference>
<dbReference type="InterPro" id="IPR035587">
    <property type="entry name" value="DUS-like_FMN-bd"/>
</dbReference>
<dbReference type="InterPro" id="IPR036855">
    <property type="entry name" value="Znf_CCCH_sf"/>
</dbReference>
<dbReference type="AlphaFoldDB" id="A0A7D9DJG1"/>
<sequence>YLLPYVPHKHENKIEEPKVLERTVEESGIVEDHNEGPLRKKRERGMNKNRPRNPNPSGKNKICRKFLEYGTCQFGDNCNFSHDIQTVIDNRPPDLGETCINFQVFGRCPYGLACRFGKEHLTNDFKNITKETFSESYLDQVKNTLTKDLQVELRKRRFPFPRSDEYIRKMKDLQHQQRSLGEIGEYETSGVVTDEDIIKSRPGEKKKIDFSDKLYLAPLTTVGNLPFRRLCKGMGADVTCGEMAMCTNLLQGMQSEWALMKRHPSEDIFGVQLCGSFPDTMSKCAELLQSKTEIDFIDVNVGCPIDLVFNKGAGSALMERSRRFEEIVRGMKYVSYESNFRN</sequence>